<dbReference type="KEGG" id="njp:NEJAP_3456"/>
<dbReference type="RefSeq" id="WP_268927819.1">
    <property type="nucleotide sequence ID" value="NZ_AP014546.1"/>
</dbReference>
<keyword evidence="1" id="KW-1133">Transmembrane helix</keyword>
<feature type="transmembrane region" description="Helical" evidence="1">
    <location>
        <begin position="7"/>
        <end position="25"/>
    </location>
</feature>
<dbReference type="Proteomes" id="UP000595332">
    <property type="component" value="Chromosome"/>
</dbReference>
<protein>
    <submittedName>
        <fullName evidence="2">Uncharacterized protein</fullName>
    </submittedName>
</protein>
<keyword evidence="1" id="KW-0812">Transmembrane</keyword>
<keyword evidence="1" id="KW-0472">Membrane</keyword>
<evidence type="ECO:0000256" key="1">
    <source>
        <dbReference type="SAM" id="Phobius"/>
    </source>
</evidence>
<organism evidence="2 3">
    <name type="scientific">Neptunomonas japonica JAMM 1380</name>
    <dbReference type="NCBI Taxonomy" id="1441457"/>
    <lineage>
        <taxon>Bacteria</taxon>
        <taxon>Pseudomonadati</taxon>
        <taxon>Pseudomonadota</taxon>
        <taxon>Gammaproteobacteria</taxon>
        <taxon>Oceanospirillales</taxon>
        <taxon>Oceanospirillaceae</taxon>
        <taxon>Neptunomonas</taxon>
    </lineage>
</organism>
<accession>A0A7R6SX48</accession>
<dbReference type="AlphaFoldDB" id="A0A7R6SX48"/>
<dbReference type="EMBL" id="AP014546">
    <property type="protein sequence ID" value="BBB31394.1"/>
    <property type="molecule type" value="Genomic_DNA"/>
</dbReference>
<sequence>MKKGPDLVMVVVMTFVVGSVLTGVFSQTDFQFASLVEQVFNRQG</sequence>
<keyword evidence="3" id="KW-1185">Reference proteome</keyword>
<reference evidence="2 3" key="1">
    <citation type="journal article" date="2008" name="Int. J. Syst. Evol. Microbiol.">
        <title>Neptunomonas japonica sp. nov., an Osedax japonicus symbiont-like bacterium isolated from sediment adjacent to sperm whale carcasses off Kagoshima, Japan.</title>
        <authorList>
            <person name="Miyazaki M."/>
            <person name="Nogi Y."/>
            <person name="Fujiwara Y."/>
            <person name="Kawato M."/>
            <person name="Kubokawa K."/>
            <person name="Horikoshi K."/>
        </authorList>
    </citation>
    <scope>NUCLEOTIDE SEQUENCE [LARGE SCALE GENOMIC DNA]</scope>
    <source>
        <strain evidence="2 3">JAMM 1380</strain>
    </source>
</reference>
<evidence type="ECO:0000313" key="3">
    <source>
        <dbReference type="Proteomes" id="UP000595332"/>
    </source>
</evidence>
<evidence type="ECO:0000313" key="2">
    <source>
        <dbReference type="EMBL" id="BBB31394.1"/>
    </source>
</evidence>
<proteinExistence type="predicted"/>
<name>A0A7R6SX48_9GAMM</name>
<gene>
    <name evidence="2" type="ORF">NEJAP_3456</name>
</gene>